<feature type="region of interest" description="Disordered" evidence="1">
    <location>
        <begin position="305"/>
        <end position="324"/>
    </location>
</feature>
<organism evidence="2 3">
    <name type="scientific">Taxus chinensis</name>
    <name type="common">Chinese yew</name>
    <name type="synonym">Taxus wallichiana var. chinensis</name>
    <dbReference type="NCBI Taxonomy" id="29808"/>
    <lineage>
        <taxon>Eukaryota</taxon>
        <taxon>Viridiplantae</taxon>
        <taxon>Streptophyta</taxon>
        <taxon>Embryophyta</taxon>
        <taxon>Tracheophyta</taxon>
        <taxon>Spermatophyta</taxon>
        <taxon>Pinopsida</taxon>
        <taxon>Pinidae</taxon>
        <taxon>Conifers II</taxon>
        <taxon>Cupressales</taxon>
        <taxon>Taxaceae</taxon>
        <taxon>Taxus</taxon>
    </lineage>
</organism>
<dbReference type="PANTHER" id="PTHR37381:SF1">
    <property type="entry name" value="PENTATRICOPEPTIDE REPEAT (PPR) SUPERFAMILY PROTEIN"/>
    <property type="match status" value="1"/>
</dbReference>
<sequence length="324" mass="35265">MALTRSHISSTLPKSAILLTSDAAPKFSALKTLKFSILFKTLKLRAGGTESFETKETRGRNSKESIAPSKQSVLQSEEDLLSKVSTAKDAEEVLCIIADKFEGIGGGIVSSEDCAAIISAAIARNNVDLAFSILHGMRRTSIQKKLERKLGEGSLRDSSTQKWIWAQPDVTTYITLVRGLAASLRVSDAIRTIKDISRAGAPQGNEVPFGKVVKCPNCMIALAVVQPQHGVQVASNSSAERNWSTYSFIHSAKRNKLGSKKAEDLVLYLVQSAVTNTSLCLVTSLLLSQNQSGYAHWRTQHKHFSNGKGAEIPEDKYQTSEKSR</sequence>
<feature type="compositionally biased region" description="Basic and acidic residues" evidence="1">
    <location>
        <begin position="311"/>
        <end position="324"/>
    </location>
</feature>
<accession>A0AA38L931</accession>
<dbReference type="Proteomes" id="UP000824469">
    <property type="component" value="Unassembled WGS sequence"/>
</dbReference>
<name>A0AA38L931_TAXCH</name>
<dbReference type="PANTHER" id="PTHR37381">
    <property type="entry name" value="PENTATRICOPEPTIDE REPEAT (PPR) SUPERFAMILY PROTEIN"/>
    <property type="match status" value="1"/>
</dbReference>
<feature type="region of interest" description="Disordered" evidence="1">
    <location>
        <begin position="50"/>
        <end position="71"/>
    </location>
</feature>
<evidence type="ECO:0000313" key="2">
    <source>
        <dbReference type="EMBL" id="KAH9316504.1"/>
    </source>
</evidence>
<keyword evidence="3" id="KW-1185">Reference proteome</keyword>
<comment type="caution">
    <text evidence="2">The sequence shown here is derived from an EMBL/GenBank/DDBJ whole genome shotgun (WGS) entry which is preliminary data.</text>
</comment>
<proteinExistence type="predicted"/>
<feature type="compositionally biased region" description="Basic and acidic residues" evidence="1">
    <location>
        <begin position="52"/>
        <end position="63"/>
    </location>
</feature>
<protein>
    <submittedName>
        <fullName evidence="2">Uncharacterized protein</fullName>
    </submittedName>
</protein>
<reference evidence="2 3" key="1">
    <citation type="journal article" date="2021" name="Nat. Plants">
        <title>The Taxus genome provides insights into paclitaxel biosynthesis.</title>
        <authorList>
            <person name="Xiong X."/>
            <person name="Gou J."/>
            <person name="Liao Q."/>
            <person name="Li Y."/>
            <person name="Zhou Q."/>
            <person name="Bi G."/>
            <person name="Li C."/>
            <person name="Du R."/>
            <person name="Wang X."/>
            <person name="Sun T."/>
            <person name="Guo L."/>
            <person name="Liang H."/>
            <person name="Lu P."/>
            <person name="Wu Y."/>
            <person name="Zhang Z."/>
            <person name="Ro D.K."/>
            <person name="Shang Y."/>
            <person name="Huang S."/>
            <person name="Yan J."/>
        </authorList>
    </citation>
    <scope>NUCLEOTIDE SEQUENCE [LARGE SCALE GENOMIC DNA]</scope>
    <source>
        <strain evidence="2">Ta-2019</strain>
    </source>
</reference>
<evidence type="ECO:0000256" key="1">
    <source>
        <dbReference type="SAM" id="MobiDB-lite"/>
    </source>
</evidence>
<dbReference type="AlphaFoldDB" id="A0AA38L931"/>
<evidence type="ECO:0000313" key="3">
    <source>
        <dbReference type="Proteomes" id="UP000824469"/>
    </source>
</evidence>
<feature type="non-terminal residue" evidence="2">
    <location>
        <position position="1"/>
    </location>
</feature>
<gene>
    <name evidence="2" type="ORF">KI387_025131</name>
</gene>
<dbReference type="EMBL" id="JAHRHJ020000005">
    <property type="protein sequence ID" value="KAH9316504.1"/>
    <property type="molecule type" value="Genomic_DNA"/>
</dbReference>